<dbReference type="Proteomes" id="UP000465220">
    <property type="component" value="Unassembled WGS sequence"/>
</dbReference>
<feature type="region of interest" description="Disordered" evidence="3">
    <location>
        <begin position="1"/>
        <end position="57"/>
    </location>
</feature>
<organism evidence="5 6">
    <name type="scientific">Aspergillus lentulus</name>
    <dbReference type="NCBI Taxonomy" id="293939"/>
    <lineage>
        <taxon>Eukaryota</taxon>
        <taxon>Fungi</taxon>
        <taxon>Dikarya</taxon>
        <taxon>Ascomycota</taxon>
        <taxon>Pezizomycotina</taxon>
        <taxon>Eurotiomycetes</taxon>
        <taxon>Eurotiomycetidae</taxon>
        <taxon>Eurotiales</taxon>
        <taxon>Aspergillaceae</taxon>
        <taxon>Aspergillus</taxon>
        <taxon>Aspergillus subgen. Fumigati</taxon>
    </lineage>
</organism>
<comment type="caution">
    <text evidence="5">The sequence shown here is derived from an EMBL/GenBank/DDBJ whole genome shotgun (WGS) entry which is preliminary data.</text>
</comment>
<evidence type="ECO:0000256" key="1">
    <source>
        <dbReference type="ARBA" id="ARBA00023125"/>
    </source>
</evidence>
<dbReference type="SUPFAM" id="SSF49417">
    <property type="entry name" value="p53-like transcription factors"/>
    <property type="match status" value="1"/>
</dbReference>
<name>A0ABQ0ZW27_ASPLE</name>
<feature type="region of interest" description="Disordered" evidence="3">
    <location>
        <begin position="320"/>
        <end position="352"/>
    </location>
</feature>
<feature type="DNA-binding region" description="NDT80" evidence="2">
    <location>
        <begin position="189"/>
        <end position="462"/>
    </location>
</feature>
<dbReference type="PROSITE" id="PS51517">
    <property type="entry name" value="NDT80"/>
    <property type="match status" value="1"/>
</dbReference>
<feature type="compositionally biased region" description="Polar residues" evidence="3">
    <location>
        <begin position="627"/>
        <end position="636"/>
    </location>
</feature>
<dbReference type="Gene3D" id="2.60.40.1390">
    <property type="entry name" value="NDT80 DNA-binding domain"/>
    <property type="match status" value="1"/>
</dbReference>
<dbReference type="InterPro" id="IPR052605">
    <property type="entry name" value="Fungal_trans_regulator"/>
</dbReference>
<dbReference type="InterPro" id="IPR024061">
    <property type="entry name" value="NDT80_DNA-bd_dom"/>
</dbReference>
<dbReference type="EMBL" id="BLKI01000007">
    <property type="protein sequence ID" value="GFF66299.1"/>
    <property type="molecule type" value="Genomic_DNA"/>
</dbReference>
<keyword evidence="1 2" id="KW-0238">DNA-binding</keyword>
<protein>
    <submittedName>
        <fullName evidence="5">Eukaryotic translation initiation factor 3 subunit G</fullName>
    </submittedName>
</protein>
<sequence length="666" mass="72782">MNHSTLLQSPFLEGPVTSDSDYTGAPRQFAGPTGFSMDDEDNRRRNGAIGPSLAQPVSIPATNGLRYSAQQSAMQDVAFGASPLMNHSDPGSGPFSPASGSIYSHSTSSPYERMPDFRPHRVPALQPPPGLSSALQSQGQGLSSSSSILGRHENYPTQYALQRGSTCPSLSSLSEMPRISSYTSTPRGLDHSFDTPHNLFFGQTGNIYMDSQQRLPQPVADAPPFHETNILLPIVAGSQAIKPEIHAKIHKGFFQVDDKWTCYRRNYFSVSCSFSLHPWTRAPLYVKVSDQTTERILKFSMCISAVVNAQYGEIRELVQHTPKRDKQSERKPGKVVLQPCQPPPPLLLNHGATTSGGGQHAFALNSQSAALSMDYSSSYTGAPQQSQPPTQHTFERIQFQKATANNGKRRAQQQYYNLVVELYAEITNPNNGSETQWMKIARKLSHPMVVRGRSPGHYKDGRRDSSTSMGPDGGNGGYGDSSVPAGLLPGARSHLMMSFDPSSRGGSHYGRAEYQHMAEPSPLSDSPHISSSSSSTFDIGVLNDPMDPLGAIKSPSSMDGYADGGFGLLDRKPNNHFRMHLPPFEYDTLSRGSEESGNSYPESFDSMTSIFSSEASEPSHFLKHPTRQTPQLQHIPTSRGYDPLVPSRSNNDSPYCRFSSSQSLRA</sequence>
<dbReference type="Pfam" id="PF05224">
    <property type="entry name" value="NDT80_PhoG"/>
    <property type="match status" value="1"/>
</dbReference>
<keyword evidence="6" id="KW-1185">Reference proteome</keyword>
<dbReference type="GO" id="GO:0003743">
    <property type="term" value="F:translation initiation factor activity"/>
    <property type="evidence" value="ECO:0007669"/>
    <property type="project" value="UniProtKB-KW"/>
</dbReference>
<reference evidence="5 6" key="1">
    <citation type="submission" date="2020-01" db="EMBL/GenBank/DDBJ databases">
        <title>Draft genome sequence of Aspergillus lentulus IFM 60648.</title>
        <authorList>
            <person name="Takahashi H."/>
            <person name="Yaguchi T."/>
        </authorList>
    </citation>
    <scope>NUCLEOTIDE SEQUENCE [LARGE SCALE GENOMIC DNA]</scope>
    <source>
        <strain evidence="5 6">IFM 60648</strain>
    </source>
</reference>
<gene>
    <name evidence="5" type="ORF">IFM60648_01879</name>
</gene>
<feature type="region of interest" description="Disordered" evidence="3">
    <location>
        <begin position="615"/>
        <end position="666"/>
    </location>
</feature>
<keyword evidence="5" id="KW-0648">Protein biosynthesis</keyword>
<dbReference type="PANTHER" id="PTHR35144:SF2">
    <property type="entry name" value="MEIOSIS-SPECIFIC TRANSCRIPTION FACTOR NDT80"/>
    <property type="match status" value="1"/>
</dbReference>
<proteinExistence type="predicted"/>
<feature type="compositionally biased region" description="Polar residues" evidence="3">
    <location>
        <begin position="647"/>
        <end position="666"/>
    </location>
</feature>
<evidence type="ECO:0000256" key="2">
    <source>
        <dbReference type="PROSITE-ProRule" id="PRU00850"/>
    </source>
</evidence>
<evidence type="ECO:0000313" key="5">
    <source>
        <dbReference type="EMBL" id="GFF66299.1"/>
    </source>
</evidence>
<dbReference type="InterPro" id="IPR037141">
    <property type="entry name" value="NDT80_DNA-bd_dom_sf"/>
</dbReference>
<feature type="region of interest" description="Disordered" evidence="3">
    <location>
        <begin position="448"/>
        <end position="489"/>
    </location>
</feature>
<evidence type="ECO:0000256" key="3">
    <source>
        <dbReference type="SAM" id="MobiDB-lite"/>
    </source>
</evidence>
<feature type="region of interest" description="Disordered" evidence="3">
    <location>
        <begin position="81"/>
        <end position="149"/>
    </location>
</feature>
<feature type="compositionally biased region" description="Low complexity" evidence="3">
    <location>
        <begin position="88"/>
        <end position="101"/>
    </location>
</feature>
<evidence type="ECO:0000313" key="6">
    <source>
        <dbReference type="Proteomes" id="UP000465220"/>
    </source>
</evidence>
<accession>A0ABQ0ZW27</accession>
<feature type="compositionally biased region" description="Basic and acidic residues" evidence="3">
    <location>
        <begin position="320"/>
        <end position="332"/>
    </location>
</feature>
<feature type="domain" description="NDT80" evidence="4">
    <location>
        <begin position="189"/>
        <end position="462"/>
    </location>
</feature>
<dbReference type="PANTHER" id="PTHR35144">
    <property type="entry name" value="MEIOSIS-SPECIFIC TRANSCRIPTION FACTOR NDT80"/>
    <property type="match status" value="1"/>
</dbReference>
<feature type="compositionally biased region" description="Low complexity" evidence="3">
    <location>
        <begin position="131"/>
        <end position="147"/>
    </location>
</feature>
<evidence type="ECO:0000259" key="4">
    <source>
        <dbReference type="PROSITE" id="PS51517"/>
    </source>
</evidence>
<keyword evidence="5" id="KW-0396">Initiation factor</keyword>
<dbReference type="InterPro" id="IPR008967">
    <property type="entry name" value="p53-like_TF_DNA-bd_sf"/>
</dbReference>